<evidence type="ECO:0000313" key="4">
    <source>
        <dbReference type="Proteomes" id="UP000199063"/>
    </source>
</evidence>
<keyword evidence="2" id="KW-0812">Transmembrane</keyword>
<keyword evidence="2" id="KW-1133">Transmembrane helix</keyword>
<dbReference type="Gene3D" id="2.60.40.2880">
    <property type="entry name" value="MmpS1-5, C-terminal soluble domain"/>
    <property type="match status" value="1"/>
</dbReference>
<proteinExistence type="predicted"/>
<feature type="compositionally biased region" description="Basic and acidic residues" evidence="1">
    <location>
        <begin position="1"/>
        <end position="27"/>
    </location>
</feature>
<name>A0A1G9NQU8_9ACTN</name>
<evidence type="ECO:0000256" key="2">
    <source>
        <dbReference type="SAM" id="Phobius"/>
    </source>
</evidence>
<reference evidence="4" key="1">
    <citation type="submission" date="2016-10" db="EMBL/GenBank/DDBJ databases">
        <authorList>
            <person name="Varghese N."/>
            <person name="Submissions S."/>
        </authorList>
    </citation>
    <scope>NUCLEOTIDE SEQUENCE [LARGE SCALE GENOMIC DNA]</scope>
    <source>
        <strain evidence="4">CGMCC 4.7042</strain>
    </source>
</reference>
<dbReference type="Proteomes" id="UP000199063">
    <property type="component" value="Unassembled WGS sequence"/>
</dbReference>
<gene>
    <name evidence="3" type="ORF">SAMN05444921_10245</name>
</gene>
<keyword evidence="2" id="KW-0472">Membrane</keyword>
<sequence length="184" mass="18826">MSSNELPERTAPEKESPAEETPTKELAELSGLAPAENTAPEGEATEGSPDRRGLLIAAAVLLACGGLVGYGVLNTKEEPKPRAVPTAEVTYEVTGTGTAEIAYLARSEAGTATVEKGVTLPWKKSVEVPLGQAPSVAIVLDKKGGRASCTLAVRGQHVQRATAMGEFGRATCSGELPAAGAGED</sequence>
<dbReference type="STRING" id="1196353.SAMN05444921_10245"/>
<feature type="region of interest" description="Disordered" evidence="1">
    <location>
        <begin position="1"/>
        <end position="49"/>
    </location>
</feature>
<accession>A0A1G9NQU8</accession>
<dbReference type="EMBL" id="FNHI01000002">
    <property type="protein sequence ID" value="SDL88744.1"/>
    <property type="molecule type" value="Genomic_DNA"/>
</dbReference>
<keyword evidence="4" id="KW-1185">Reference proteome</keyword>
<evidence type="ECO:0000313" key="3">
    <source>
        <dbReference type="EMBL" id="SDL88744.1"/>
    </source>
</evidence>
<protein>
    <recommendedName>
        <fullName evidence="5">MmpS family membrane protein</fullName>
    </recommendedName>
</protein>
<dbReference type="InterPro" id="IPR038468">
    <property type="entry name" value="MmpS_C"/>
</dbReference>
<evidence type="ECO:0008006" key="5">
    <source>
        <dbReference type="Google" id="ProtNLM"/>
    </source>
</evidence>
<dbReference type="AlphaFoldDB" id="A0A1G9NQU8"/>
<dbReference type="GeneID" id="40827998"/>
<feature type="transmembrane region" description="Helical" evidence="2">
    <location>
        <begin position="54"/>
        <end position="73"/>
    </location>
</feature>
<organism evidence="3 4">
    <name type="scientific">Streptomyces wuyuanensis</name>
    <dbReference type="NCBI Taxonomy" id="1196353"/>
    <lineage>
        <taxon>Bacteria</taxon>
        <taxon>Bacillati</taxon>
        <taxon>Actinomycetota</taxon>
        <taxon>Actinomycetes</taxon>
        <taxon>Kitasatosporales</taxon>
        <taxon>Streptomycetaceae</taxon>
        <taxon>Streptomyces</taxon>
    </lineage>
</organism>
<evidence type="ECO:0000256" key="1">
    <source>
        <dbReference type="SAM" id="MobiDB-lite"/>
    </source>
</evidence>
<dbReference type="RefSeq" id="WP_244291813.1">
    <property type="nucleotide sequence ID" value="NZ_FNHI01000002.1"/>
</dbReference>